<dbReference type="PROSITE" id="PS51277">
    <property type="entry name" value="BURP"/>
    <property type="match status" value="1"/>
</dbReference>
<sequence>MNISVVDTKSIRSCNNYLKQVACHIETENNCSITVCHMIDNTKVFQVKISYTKQKKHQTNYLLLLAVCHYDTKLWPAVHQSFKILAKQPGVPICHFILYDNYVICPGQ</sequence>
<dbReference type="EMBL" id="CAJOBA010051196">
    <property type="protein sequence ID" value="CAF4242219.1"/>
    <property type="molecule type" value="Genomic_DNA"/>
</dbReference>
<dbReference type="EMBL" id="CAJNOK010029365">
    <property type="protein sequence ID" value="CAF1446814.1"/>
    <property type="molecule type" value="Genomic_DNA"/>
</dbReference>
<dbReference type="InterPro" id="IPR044816">
    <property type="entry name" value="BURP"/>
</dbReference>
<dbReference type="PANTHER" id="PTHR31236:SF2">
    <property type="entry name" value="BURP DOMAIN PROTEIN RD22"/>
    <property type="match status" value="1"/>
</dbReference>
<accession>A0A8S2FEV4</accession>
<dbReference type="AlphaFoldDB" id="A0A8S2FEV4"/>
<evidence type="ECO:0000313" key="3">
    <source>
        <dbReference type="EMBL" id="CAF4242219.1"/>
    </source>
</evidence>
<dbReference type="Proteomes" id="UP000677228">
    <property type="component" value="Unassembled WGS sequence"/>
</dbReference>
<evidence type="ECO:0000313" key="2">
    <source>
        <dbReference type="EMBL" id="CAF1446814.1"/>
    </source>
</evidence>
<proteinExistence type="predicted"/>
<evidence type="ECO:0000259" key="1">
    <source>
        <dbReference type="PROSITE" id="PS51277"/>
    </source>
</evidence>
<organism evidence="2 4">
    <name type="scientific">Didymodactylos carnosus</name>
    <dbReference type="NCBI Taxonomy" id="1234261"/>
    <lineage>
        <taxon>Eukaryota</taxon>
        <taxon>Metazoa</taxon>
        <taxon>Spiralia</taxon>
        <taxon>Gnathifera</taxon>
        <taxon>Rotifera</taxon>
        <taxon>Eurotatoria</taxon>
        <taxon>Bdelloidea</taxon>
        <taxon>Philodinida</taxon>
        <taxon>Philodinidae</taxon>
        <taxon>Didymodactylos</taxon>
    </lineage>
</organism>
<dbReference type="Proteomes" id="UP000682733">
    <property type="component" value="Unassembled WGS sequence"/>
</dbReference>
<dbReference type="PANTHER" id="PTHR31236">
    <property type="entry name" value="BURP DOMAIN PROTEIN USPL1-LIKE"/>
    <property type="match status" value="1"/>
</dbReference>
<name>A0A8S2FEV4_9BILA</name>
<feature type="domain" description="BURP" evidence="1">
    <location>
        <begin position="1"/>
        <end position="107"/>
    </location>
</feature>
<dbReference type="Pfam" id="PF03181">
    <property type="entry name" value="BURP"/>
    <property type="match status" value="1"/>
</dbReference>
<comment type="caution">
    <text evidence="2">The sequence shown here is derived from an EMBL/GenBank/DDBJ whole genome shotgun (WGS) entry which is preliminary data.</text>
</comment>
<protein>
    <recommendedName>
        <fullName evidence="1">BURP domain-containing protein</fullName>
    </recommendedName>
</protein>
<reference evidence="2" key="1">
    <citation type="submission" date="2021-02" db="EMBL/GenBank/DDBJ databases">
        <authorList>
            <person name="Nowell W R."/>
        </authorList>
    </citation>
    <scope>NUCLEOTIDE SEQUENCE</scope>
</reference>
<dbReference type="InterPro" id="IPR004873">
    <property type="entry name" value="BURP_dom"/>
</dbReference>
<gene>
    <name evidence="2" type="ORF">OVA965_LOCUS34660</name>
    <name evidence="3" type="ORF">TMI583_LOCUS35598</name>
</gene>
<evidence type="ECO:0000313" key="4">
    <source>
        <dbReference type="Proteomes" id="UP000677228"/>
    </source>
</evidence>